<feature type="non-terminal residue" evidence="8">
    <location>
        <position position="1"/>
    </location>
</feature>
<dbReference type="AlphaFoldDB" id="A0A172RVQ2"/>
<reference evidence="8" key="1">
    <citation type="submission" date="2016-03" db="EMBL/GenBank/DDBJ databases">
        <title>A novel pre-meiotic function for boule in the planarian Schmidtea mediterranea.</title>
        <authorList>
            <person name="Iyer H."/>
            <person name="Issigonis M."/>
            <person name="Sharma P.P."/>
            <person name="Extavour C.G."/>
            <person name="Newmark P.A."/>
        </authorList>
    </citation>
    <scope>NUCLEOTIDE SEQUENCE</scope>
</reference>
<dbReference type="Pfam" id="PF00581">
    <property type="entry name" value="Rhodanese"/>
    <property type="match status" value="1"/>
</dbReference>
<keyword evidence="3" id="KW-0132">Cell division</keyword>
<evidence type="ECO:0000313" key="8">
    <source>
        <dbReference type="EMBL" id="ANE21818.1"/>
    </source>
</evidence>
<feature type="non-terminal residue" evidence="8">
    <location>
        <position position="329"/>
    </location>
</feature>
<gene>
    <name evidence="8" type="primary">CDC25-3</name>
</gene>
<feature type="domain" description="Rhodanese" evidence="7">
    <location>
        <begin position="96"/>
        <end position="216"/>
    </location>
</feature>
<dbReference type="PRINTS" id="PR00716">
    <property type="entry name" value="MPIPHPHTASE"/>
</dbReference>
<evidence type="ECO:0000256" key="2">
    <source>
        <dbReference type="ARBA" id="ARBA00013064"/>
    </source>
</evidence>
<keyword evidence="6" id="KW-0131">Cell cycle</keyword>
<evidence type="ECO:0000256" key="3">
    <source>
        <dbReference type="ARBA" id="ARBA00022618"/>
    </source>
</evidence>
<dbReference type="InterPro" id="IPR036873">
    <property type="entry name" value="Rhodanese-like_dom_sf"/>
</dbReference>
<proteinExistence type="evidence at transcript level"/>
<evidence type="ECO:0000256" key="5">
    <source>
        <dbReference type="ARBA" id="ARBA00022912"/>
    </source>
</evidence>
<dbReference type="Gene3D" id="3.40.250.10">
    <property type="entry name" value="Rhodanese-like domain"/>
    <property type="match status" value="1"/>
</dbReference>
<organism evidence="8">
    <name type="scientific">Schmidtea mediterranea</name>
    <name type="common">Freshwater planarian flatworm</name>
    <dbReference type="NCBI Taxonomy" id="79327"/>
    <lineage>
        <taxon>Eukaryota</taxon>
        <taxon>Metazoa</taxon>
        <taxon>Spiralia</taxon>
        <taxon>Lophotrochozoa</taxon>
        <taxon>Platyhelminthes</taxon>
        <taxon>Rhabditophora</taxon>
        <taxon>Seriata</taxon>
        <taxon>Tricladida</taxon>
        <taxon>Continenticola</taxon>
        <taxon>Geoplanoidea</taxon>
        <taxon>Dugesiidae</taxon>
        <taxon>Schmidtea</taxon>
    </lineage>
</organism>
<dbReference type="GO" id="GO:0004725">
    <property type="term" value="F:protein tyrosine phosphatase activity"/>
    <property type="evidence" value="ECO:0007669"/>
    <property type="project" value="UniProtKB-EC"/>
</dbReference>
<dbReference type="EMBL" id="KU852689">
    <property type="protein sequence ID" value="ANE21818.1"/>
    <property type="molecule type" value="mRNA"/>
</dbReference>
<dbReference type="InterPro" id="IPR001763">
    <property type="entry name" value="Rhodanese-like_dom"/>
</dbReference>
<name>A0A172RVQ2_SCHMD</name>
<dbReference type="GO" id="GO:0005634">
    <property type="term" value="C:nucleus"/>
    <property type="evidence" value="ECO:0007669"/>
    <property type="project" value="TreeGrafter"/>
</dbReference>
<dbReference type="GO" id="GO:0000086">
    <property type="term" value="P:G2/M transition of mitotic cell cycle"/>
    <property type="evidence" value="ECO:0007669"/>
    <property type="project" value="TreeGrafter"/>
</dbReference>
<comment type="similarity">
    <text evidence="1">Belongs to the MPI phosphatase family.</text>
</comment>
<sequence>GDFYQKYSLGDCHLKRNDWLRFLDSNQLTKQPKNLDTSRIDKRVKKLIHKLKDPITDLSESTEYLLPITTETTGHLFIPQISSLTLAKLISGNHTLNNPIEIFDCRFPYEYSAGHIVNSKNVHNKQMLLQTLFPISESTLSRHSTDDALKENLKNDDTIYVFYCEYSSYRAPDLAQCIRELDRIVNVQAGNLFIPNIYILTGGYREFFYSYPTLCCPQGYMSMNLFLCFIDNNQLYSKDYSMLDEQNIKRKYHNQNVKLSNKFKTYISIVFHKFMGGYQRLSVMGIVKSNKGKRESDYISIVFHKFMGGYQRLSVMGIVKSNKGKRESD</sequence>
<dbReference type="EC" id="3.1.3.48" evidence="2"/>
<dbReference type="PROSITE" id="PS50206">
    <property type="entry name" value="RHODANESE_3"/>
    <property type="match status" value="1"/>
</dbReference>
<keyword evidence="5" id="KW-0904">Protein phosphatase</keyword>
<keyword evidence="4" id="KW-0378">Hydrolase</keyword>
<evidence type="ECO:0000259" key="7">
    <source>
        <dbReference type="PROSITE" id="PS50206"/>
    </source>
</evidence>
<dbReference type="PANTHER" id="PTHR10828">
    <property type="entry name" value="M-PHASE INDUCER PHOSPHATASE DUAL SPECIFICITY PHOSPHATASE CDC25"/>
    <property type="match status" value="1"/>
</dbReference>
<dbReference type="GO" id="GO:0010971">
    <property type="term" value="P:positive regulation of G2/M transition of mitotic cell cycle"/>
    <property type="evidence" value="ECO:0007669"/>
    <property type="project" value="TreeGrafter"/>
</dbReference>
<accession>A0A172RVQ2</accession>
<dbReference type="InterPro" id="IPR000751">
    <property type="entry name" value="MPI_Phosphatase"/>
</dbReference>
<evidence type="ECO:0000256" key="1">
    <source>
        <dbReference type="ARBA" id="ARBA00011065"/>
    </source>
</evidence>
<evidence type="ECO:0000256" key="6">
    <source>
        <dbReference type="ARBA" id="ARBA00023306"/>
    </source>
</evidence>
<dbReference type="SUPFAM" id="SSF52821">
    <property type="entry name" value="Rhodanese/Cell cycle control phosphatase"/>
    <property type="match status" value="1"/>
</dbReference>
<dbReference type="GO" id="GO:0051301">
    <property type="term" value="P:cell division"/>
    <property type="evidence" value="ECO:0007669"/>
    <property type="project" value="UniProtKB-KW"/>
</dbReference>
<dbReference type="GO" id="GO:0005737">
    <property type="term" value="C:cytoplasm"/>
    <property type="evidence" value="ECO:0007669"/>
    <property type="project" value="TreeGrafter"/>
</dbReference>
<dbReference type="SMART" id="SM00450">
    <property type="entry name" value="RHOD"/>
    <property type="match status" value="1"/>
</dbReference>
<dbReference type="GO" id="GO:0110032">
    <property type="term" value="P:positive regulation of G2/MI transition of meiotic cell cycle"/>
    <property type="evidence" value="ECO:0007669"/>
    <property type="project" value="TreeGrafter"/>
</dbReference>
<dbReference type="PANTHER" id="PTHR10828:SF17">
    <property type="entry name" value="PROTEIN-TYROSINE-PHOSPHATASE"/>
    <property type="match status" value="1"/>
</dbReference>
<evidence type="ECO:0000256" key="4">
    <source>
        <dbReference type="ARBA" id="ARBA00022801"/>
    </source>
</evidence>
<protein>
    <recommendedName>
        <fullName evidence="2">protein-tyrosine-phosphatase</fullName>
        <ecNumber evidence="2">3.1.3.48</ecNumber>
    </recommendedName>
</protein>